<dbReference type="EMBL" id="MNCJ02000325">
    <property type="protein sequence ID" value="KAF5786417.1"/>
    <property type="molecule type" value="Genomic_DNA"/>
</dbReference>
<evidence type="ECO:0000313" key="1">
    <source>
        <dbReference type="EMBL" id="KAF5786417.1"/>
    </source>
</evidence>
<protein>
    <submittedName>
        <fullName evidence="2">Uncharacterized protein</fullName>
    </submittedName>
</protein>
<dbReference type="Proteomes" id="UP000215914">
    <property type="component" value="Chromosome 10"/>
</dbReference>
<dbReference type="Gramene" id="mRNA:HanXRQr2_Chr10g0440711">
    <property type="protein sequence ID" value="CDS:HanXRQr2_Chr10g0440711.1"/>
    <property type="gene ID" value="HanXRQr2_Chr10g0440711"/>
</dbReference>
<accession>A0A251TLN8</accession>
<reference evidence="1 3" key="1">
    <citation type="journal article" date="2017" name="Nature">
        <title>The sunflower genome provides insights into oil metabolism, flowering and Asterid evolution.</title>
        <authorList>
            <person name="Badouin H."/>
            <person name="Gouzy J."/>
            <person name="Grassa C.J."/>
            <person name="Murat F."/>
            <person name="Staton S.E."/>
            <person name="Cottret L."/>
            <person name="Lelandais-Briere C."/>
            <person name="Owens G.L."/>
            <person name="Carrere S."/>
            <person name="Mayjonade B."/>
            <person name="Legrand L."/>
            <person name="Gill N."/>
            <person name="Kane N.C."/>
            <person name="Bowers J.E."/>
            <person name="Hubner S."/>
            <person name="Bellec A."/>
            <person name="Berard A."/>
            <person name="Berges H."/>
            <person name="Blanchet N."/>
            <person name="Boniface M.C."/>
            <person name="Brunel D."/>
            <person name="Catrice O."/>
            <person name="Chaidir N."/>
            <person name="Claudel C."/>
            <person name="Donnadieu C."/>
            <person name="Faraut T."/>
            <person name="Fievet G."/>
            <person name="Helmstetter N."/>
            <person name="King M."/>
            <person name="Knapp S.J."/>
            <person name="Lai Z."/>
            <person name="Le Paslier M.C."/>
            <person name="Lippi Y."/>
            <person name="Lorenzon L."/>
            <person name="Mandel J.R."/>
            <person name="Marage G."/>
            <person name="Marchand G."/>
            <person name="Marquand E."/>
            <person name="Bret-Mestries E."/>
            <person name="Morien E."/>
            <person name="Nambeesan S."/>
            <person name="Nguyen T."/>
            <person name="Pegot-Espagnet P."/>
            <person name="Pouilly N."/>
            <person name="Raftis F."/>
            <person name="Sallet E."/>
            <person name="Schiex T."/>
            <person name="Thomas J."/>
            <person name="Vandecasteele C."/>
            <person name="Vares D."/>
            <person name="Vear F."/>
            <person name="Vautrin S."/>
            <person name="Crespi M."/>
            <person name="Mangin B."/>
            <person name="Burke J.M."/>
            <person name="Salse J."/>
            <person name="Munos S."/>
            <person name="Vincourt P."/>
            <person name="Rieseberg L.H."/>
            <person name="Langlade N.B."/>
        </authorList>
    </citation>
    <scope>NUCLEOTIDE SEQUENCE [LARGE SCALE GENOMIC DNA]</scope>
    <source>
        <strain evidence="3">cv. SF193</strain>
        <tissue evidence="1">Leaves</tissue>
    </source>
</reference>
<organism evidence="2 3">
    <name type="scientific">Helianthus annuus</name>
    <name type="common">Common sunflower</name>
    <dbReference type="NCBI Taxonomy" id="4232"/>
    <lineage>
        <taxon>Eukaryota</taxon>
        <taxon>Viridiplantae</taxon>
        <taxon>Streptophyta</taxon>
        <taxon>Embryophyta</taxon>
        <taxon>Tracheophyta</taxon>
        <taxon>Spermatophyta</taxon>
        <taxon>Magnoliopsida</taxon>
        <taxon>eudicotyledons</taxon>
        <taxon>Gunneridae</taxon>
        <taxon>Pentapetalae</taxon>
        <taxon>asterids</taxon>
        <taxon>campanulids</taxon>
        <taxon>Asterales</taxon>
        <taxon>Asteraceae</taxon>
        <taxon>Asteroideae</taxon>
        <taxon>Heliantheae alliance</taxon>
        <taxon>Heliantheae</taxon>
        <taxon>Helianthus</taxon>
    </lineage>
</organism>
<evidence type="ECO:0000313" key="3">
    <source>
        <dbReference type="Proteomes" id="UP000215914"/>
    </source>
</evidence>
<reference evidence="2" key="2">
    <citation type="submission" date="2017-02" db="EMBL/GenBank/DDBJ databases">
        <title>Sunflower complete genome.</title>
        <authorList>
            <person name="Langlade N."/>
            <person name="Munos S."/>
        </authorList>
    </citation>
    <scope>NUCLEOTIDE SEQUENCE [LARGE SCALE GENOMIC DNA]</scope>
    <source>
        <tissue evidence="2">Leaves</tissue>
    </source>
</reference>
<keyword evidence="3" id="KW-1185">Reference proteome</keyword>
<proteinExistence type="predicted"/>
<gene>
    <name evidence="2" type="ORF">HannXRQ_Chr10g0299331</name>
    <name evidence="1" type="ORF">HanXRQr2_Chr10g0440711</name>
</gene>
<evidence type="ECO:0000313" key="2">
    <source>
        <dbReference type="EMBL" id="OTG11496.1"/>
    </source>
</evidence>
<sequence>MIWDKLVKNEANLNLYKEATFCCITTCTLCLGGLSKKIDSPIPSLNSNTRHTDIFYALPSLSILFTNKTQTKSHSSLKLYTHFHRPNTLSVTPPTRLKAGGQRPVEPFATTVVIDGVWTVERRCDYGGGVLFLRQKTAAVVVDCWWFECCCGPKGNRRC</sequence>
<dbReference type="InParanoid" id="A0A251TLN8"/>
<dbReference type="AlphaFoldDB" id="A0A251TLN8"/>
<reference evidence="1" key="3">
    <citation type="submission" date="2020-06" db="EMBL/GenBank/DDBJ databases">
        <title>Helianthus annuus Genome sequencing and assembly Release 2.</title>
        <authorList>
            <person name="Gouzy J."/>
            <person name="Langlade N."/>
            <person name="Munos S."/>
        </authorList>
    </citation>
    <scope>NUCLEOTIDE SEQUENCE</scope>
    <source>
        <tissue evidence="1">Leaves</tissue>
    </source>
</reference>
<name>A0A251TLN8_HELAN</name>
<dbReference type="EMBL" id="CM007899">
    <property type="protein sequence ID" value="OTG11496.1"/>
    <property type="molecule type" value="Genomic_DNA"/>
</dbReference>